<accession>A0A6P5YW65</accession>
<dbReference type="Pfam" id="PF20160">
    <property type="entry name" value="C-JID"/>
    <property type="match status" value="1"/>
</dbReference>
<dbReference type="OrthoDB" id="992070at2759"/>
<organism evidence="4 5">
    <name type="scientific">Durio zibethinus</name>
    <name type="common">Durian</name>
    <dbReference type="NCBI Taxonomy" id="66656"/>
    <lineage>
        <taxon>Eukaryota</taxon>
        <taxon>Viridiplantae</taxon>
        <taxon>Streptophyta</taxon>
        <taxon>Embryophyta</taxon>
        <taxon>Tracheophyta</taxon>
        <taxon>Spermatophyta</taxon>
        <taxon>Magnoliopsida</taxon>
        <taxon>eudicotyledons</taxon>
        <taxon>Gunneridae</taxon>
        <taxon>Pentapetalae</taxon>
        <taxon>rosids</taxon>
        <taxon>malvids</taxon>
        <taxon>Malvales</taxon>
        <taxon>Malvaceae</taxon>
        <taxon>Helicteroideae</taxon>
        <taxon>Durio</taxon>
    </lineage>
</organism>
<dbReference type="AlphaFoldDB" id="A0A6P5YW65"/>
<keyword evidence="1" id="KW-0433">Leucine-rich repeat</keyword>
<dbReference type="RefSeq" id="XP_022744779.1">
    <property type="nucleotide sequence ID" value="XM_022889044.1"/>
</dbReference>
<dbReference type="KEGG" id="dzi:111295520"/>
<keyword evidence="4" id="KW-1185">Reference proteome</keyword>
<evidence type="ECO:0000259" key="3">
    <source>
        <dbReference type="Pfam" id="PF20160"/>
    </source>
</evidence>
<name>A0A6P5YW65_DURZI</name>
<evidence type="ECO:0000313" key="5">
    <source>
        <dbReference type="RefSeq" id="XP_022744779.1"/>
    </source>
</evidence>
<protein>
    <submittedName>
        <fullName evidence="5">Uncharacterized protein LOC111295520</fullName>
    </submittedName>
</protein>
<dbReference type="InterPro" id="IPR045344">
    <property type="entry name" value="C-JID"/>
</dbReference>
<evidence type="ECO:0000256" key="1">
    <source>
        <dbReference type="ARBA" id="ARBA00022614"/>
    </source>
</evidence>
<evidence type="ECO:0000313" key="4">
    <source>
        <dbReference type="Proteomes" id="UP000515121"/>
    </source>
</evidence>
<feature type="domain" description="C-JID" evidence="3">
    <location>
        <begin position="168"/>
        <end position="225"/>
    </location>
</feature>
<dbReference type="GeneID" id="111295520"/>
<gene>
    <name evidence="5" type="primary">LOC111295520</name>
</gene>
<evidence type="ECO:0000256" key="2">
    <source>
        <dbReference type="ARBA" id="ARBA00022737"/>
    </source>
</evidence>
<dbReference type="Proteomes" id="UP000515121">
    <property type="component" value="Unplaced"/>
</dbReference>
<reference evidence="5" key="1">
    <citation type="submission" date="2025-08" db="UniProtKB">
        <authorList>
            <consortium name="RefSeq"/>
        </authorList>
    </citation>
    <scope>IDENTIFICATION</scope>
    <source>
        <tissue evidence="5">Fruit stalk</tissue>
    </source>
</reference>
<sequence>MFWLSLKRSKELGLFWASLPCFLVKLSLESCRLSAYVIPNDLSSSLANLDEILLTSCSELQLIPKLPIFSPLIEIYVALSPLALGLSSLPCLMSFKRCIIFGCEKLTEVEGVFKLEPTENFQVEQIKNTFNNDSIDSNKVQLFNYLTDTKIVATLQVLHECGITSTFIPGSEVPIGFEHHSKGPQIAFSLPTTSHPCEKISCFNLCIVFSLVSDQIFESLPCVYIINKTKGVMRAYYSNFFGIPETNNNTLLWLIHWPAMGFSWKVAIL</sequence>
<proteinExistence type="predicted"/>
<keyword evidence="2" id="KW-0677">Repeat</keyword>